<dbReference type="AlphaFoldDB" id="A0A0G1BJQ5"/>
<comment type="caution">
    <text evidence="2">The sequence shown here is derived from an EMBL/GenBank/DDBJ whole genome shotgun (WGS) entry which is preliminary data.</text>
</comment>
<reference evidence="2 3" key="1">
    <citation type="journal article" date="2015" name="Nature">
        <title>rRNA introns, odd ribosomes, and small enigmatic genomes across a large radiation of phyla.</title>
        <authorList>
            <person name="Brown C.T."/>
            <person name="Hug L.A."/>
            <person name="Thomas B.C."/>
            <person name="Sharon I."/>
            <person name="Castelle C.J."/>
            <person name="Singh A."/>
            <person name="Wilkins M.J."/>
            <person name="Williams K.H."/>
            <person name="Banfield J.F."/>
        </authorList>
    </citation>
    <scope>NUCLEOTIDE SEQUENCE [LARGE SCALE GENOMIC DNA]</scope>
</reference>
<feature type="region of interest" description="Disordered" evidence="1">
    <location>
        <begin position="81"/>
        <end position="104"/>
    </location>
</feature>
<gene>
    <name evidence="2" type="ORF">UV09_C0016G0011</name>
</gene>
<accession>A0A0G1BJQ5</accession>
<dbReference type="EMBL" id="LCDD01000016">
    <property type="protein sequence ID" value="KKS46521.1"/>
    <property type="molecule type" value="Genomic_DNA"/>
</dbReference>
<evidence type="ECO:0000313" key="2">
    <source>
        <dbReference type="EMBL" id="KKS46521.1"/>
    </source>
</evidence>
<protein>
    <submittedName>
        <fullName evidence="2">Uncharacterized protein</fullName>
    </submittedName>
</protein>
<organism evidence="2 3">
    <name type="scientific">Candidatus Gottesmanbacteria bacterium GW2011_GWA2_42_18</name>
    <dbReference type="NCBI Taxonomy" id="1618442"/>
    <lineage>
        <taxon>Bacteria</taxon>
        <taxon>Candidatus Gottesmaniibacteriota</taxon>
    </lineage>
</organism>
<sequence length="104" mass="11435">MAKDKLTFSISKINLLIILIILALLFLPIPSYQLKPVACPLMFRQDGGDLPCPAAEKGWVLSKSVFFRIADLIKNNFFYPPQQGQSEAVPGDAGVIDSEEPGEE</sequence>
<evidence type="ECO:0000313" key="3">
    <source>
        <dbReference type="Proteomes" id="UP000034320"/>
    </source>
</evidence>
<evidence type="ECO:0000256" key="1">
    <source>
        <dbReference type="SAM" id="MobiDB-lite"/>
    </source>
</evidence>
<proteinExistence type="predicted"/>
<name>A0A0G1BJQ5_9BACT</name>
<dbReference type="Proteomes" id="UP000034320">
    <property type="component" value="Unassembled WGS sequence"/>
</dbReference>